<dbReference type="Pfam" id="PF03478">
    <property type="entry name" value="Beta-prop_KIB1-4"/>
    <property type="match status" value="1"/>
</dbReference>
<organism evidence="2 3">
    <name type="scientific">Saponaria officinalis</name>
    <name type="common">Common soapwort</name>
    <name type="synonym">Lychnis saponaria</name>
    <dbReference type="NCBI Taxonomy" id="3572"/>
    <lineage>
        <taxon>Eukaryota</taxon>
        <taxon>Viridiplantae</taxon>
        <taxon>Streptophyta</taxon>
        <taxon>Embryophyta</taxon>
        <taxon>Tracheophyta</taxon>
        <taxon>Spermatophyta</taxon>
        <taxon>Magnoliopsida</taxon>
        <taxon>eudicotyledons</taxon>
        <taxon>Gunneridae</taxon>
        <taxon>Pentapetalae</taxon>
        <taxon>Caryophyllales</taxon>
        <taxon>Caryophyllaceae</taxon>
        <taxon>Caryophylleae</taxon>
        <taxon>Saponaria</taxon>
    </lineage>
</organism>
<gene>
    <name evidence="2" type="ORF">RND81_05G217200</name>
</gene>
<evidence type="ECO:0000313" key="3">
    <source>
        <dbReference type="Proteomes" id="UP001443914"/>
    </source>
</evidence>
<protein>
    <recommendedName>
        <fullName evidence="1">KIB1-4 beta-propeller domain-containing protein</fullName>
    </recommendedName>
</protein>
<dbReference type="AlphaFoldDB" id="A0AAW1L148"/>
<evidence type="ECO:0000259" key="1">
    <source>
        <dbReference type="Pfam" id="PF03478"/>
    </source>
</evidence>
<feature type="domain" description="KIB1-4 beta-propeller" evidence="1">
    <location>
        <begin position="91"/>
        <end position="263"/>
    </location>
</feature>
<dbReference type="PANTHER" id="PTHR44259:SF114">
    <property type="entry name" value="OS06G0707300 PROTEIN"/>
    <property type="match status" value="1"/>
</dbReference>
<accession>A0AAW1L148</accession>
<dbReference type="InterPro" id="IPR050942">
    <property type="entry name" value="F-box_BR-signaling"/>
</dbReference>
<proteinExistence type="predicted"/>
<dbReference type="PANTHER" id="PTHR44259">
    <property type="entry name" value="OS07G0183000 PROTEIN-RELATED"/>
    <property type="match status" value="1"/>
</dbReference>
<reference evidence="2" key="1">
    <citation type="submission" date="2024-03" db="EMBL/GenBank/DDBJ databases">
        <title>WGS assembly of Saponaria officinalis var. Norfolk2.</title>
        <authorList>
            <person name="Jenkins J."/>
            <person name="Shu S."/>
            <person name="Grimwood J."/>
            <person name="Barry K."/>
            <person name="Goodstein D."/>
            <person name="Schmutz J."/>
            <person name="Leebens-Mack J."/>
            <person name="Osbourn A."/>
        </authorList>
    </citation>
    <scope>NUCLEOTIDE SEQUENCE [LARGE SCALE GENOMIC DNA]</scope>
    <source>
        <strain evidence="2">JIC</strain>
    </source>
</reference>
<comment type="caution">
    <text evidence="2">The sequence shown here is derived from an EMBL/GenBank/DDBJ whole genome shotgun (WGS) entry which is preliminary data.</text>
</comment>
<dbReference type="EMBL" id="JBDFQZ010000005">
    <property type="protein sequence ID" value="KAK9726465.1"/>
    <property type="molecule type" value="Genomic_DNA"/>
</dbReference>
<sequence length="293" mass="33275">MAMWDEIPLDIAQKIGEHIELYEDFVAFGGVCKCWRHVMKDARRSRASRQTPWLMLAEPPCTLKRRFYGLYKDTFFHSELPKLTEGDSTGSRVGMWSSKDDTRWIIPKTKTKYCPIDIVFFKGVLYSVADHGEVVAYERVDDHLNERMVTCLHWKMTCPGLAYIVESGGALFAILGLVETPEDESEDVISSDYYYKTVDFKVWEVKEVNNIRNKAVFVGFNSSFSIEASPPYCKPNCIYYSDDLSDHYFGFPHGGGSDMGVFDLSSGLITQDIGDVPFGTSLATPPLWVEVFP</sequence>
<keyword evidence="3" id="KW-1185">Reference proteome</keyword>
<evidence type="ECO:0000313" key="2">
    <source>
        <dbReference type="EMBL" id="KAK9726465.1"/>
    </source>
</evidence>
<dbReference type="Proteomes" id="UP001443914">
    <property type="component" value="Unassembled WGS sequence"/>
</dbReference>
<dbReference type="InterPro" id="IPR005174">
    <property type="entry name" value="KIB1-4_b-propeller"/>
</dbReference>
<name>A0AAW1L148_SAPOF</name>